<evidence type="ECO:0000256" key="5">
    <source>
        <dbReference type="ARBA" id="ARBA00023157"/>
    </source>
</evidence>
<feature type="domain" description="G-protein coupled receptors family 2 profile 2" evidence="7">
    <location>
        <begin position="417"/>
        <end position="668"/>
    </location>
</feature>
<name>A0A3M6T4V7_POCDA</name>
<dbReference type="GO" id="GO:0016020">
    <property type="term" value="C:membrane"/>
    <property type="evidence" value="ECO:0007669"/>
    <property type="project" value="UniProtKB-SubCell"/>
</dbReference>
<dbReference type="InterPro" id="IPR017981">
    <property type="entry name" value="GPCR_2-like_7TM"/>
</dbReference>
<keyword evidence="5" id="KW-1015">Disulfide bond</keyword>
<dbReference type="PROSITE" id="PS50958">
    <property type="entry name" value="SMB_2"/>
    <property type="match status" value="1"/>
</dbReference>
<keyword evidence="2 6" id="KW-0812">Transmembrane</keyword>
<dbReference type="InterPro" id="IPR036024">
    <property type="entry name" value="Somatomedin_B-like_dom_sf"/>
</dbReference>
<comment type="subcellular location">
    <subcellularLocation>
        <location evidence="1">Membrane</location>
        <topology evidence="1">Multi-pass membrane protein</topology>
    </subcellularLocation>
</comment>
<dbReference type="OrthoDB" id="6134459at2759"/>
<dbReference type="Pfam" id="PF00002">
    <property type="entry name" value="7tm_2"/>
    <property type="match status" value="1"/>
</dbReference>
<feature type="domain" description="SMB" evidence="8">
    <location>
        <begin position="54"/>
        <end position="97"/>
    </location>
</feature>
<feature type="transmembrane region" description="Helical" evidence="6">
    <location>
        <begin position="645"/>
        <end position="665"/>
    </location>
</feature>
<evidence type="ECO:0000259" key="8">
    <source>
        <dbReference type="PROSITE" id="PS50958"/>
    </source>
</evidence>
<dbReference type="InterPro" id="IPR000832">
    <property type="entry name" value="GPCR_2_secretin-like"/>
</dbReference>
<evidence type="ECO:0000256" key="3">
    <source>
        <dbReference type="ARBA" id="ARBA00022989"/>
    </source>
</evidence>
<feature type="transmembrane region" description="Helical" evidence="6">
    <location>
        <begin position="571"/>
        <end position="596"/>
    </location>
</feature>
<dbReference type="SUPFAM" id="SSF81321">
    <property type="entry name" value="Family A G protein-coupled receptor-like"/>
    <property type="match status" value="1"/>
</dbReference>
<dbReference type="Proteomes" id="UP000275408">
    <property type="component" value="Unassembled WGS sequence"/>
</dbReference>
<proteinExistence type="predicted"/>
<keyword evidence="4 6" id="KW-0472">Membrane</keyword>
<dbReference type="CDD" id="cd15039">
    <property type="entry name" value="7tmB3_Methuselah-like"/>
    <property type="match status" value="1"/>
</dbReference>
<dbReference type="AlphaFoldDB" id="A0A3M6T4V7"/>
<dbReference type="Gene3D" id="1.20.1070.10">
    <property type="entry name" value="Rhodopsin 7-helix transmembrane proteins"/>
    <property type="match status" value="1"/>
</dbReference>
<dbReference type="InterPro" id="IPR001212">
    <property type="entry name" value="Somatomedin_B_dom"/>
</dbReference>
<comment type="caution">
    <text evidence="9">The sequence shown here is derived from an EMBL/GenBank/DDBJ whole genome shotgun (WGS) entry which is preliminary data.</text>
</comment>
<gene>
    <name evidence="9" type="ORF">pdam_00005184</name>
</gene>
<dbReference type="SUPFAM" id="SSF90188">
    <property type="entry name" value="Somatomedin B domain"/>
    <property type="match status" value="1"/>
</dbReference>
<dbReference type="PANTHER" id="PTHR45902:SF4">
    <property type="entry name" value="G-PROTEIN COUPLED RECEPTORS FAMILY 2 PROFILE 2 DOMAIN-CONTAINING PROTEIN"/>
    <property type="match status" value="1"/>
</dbReference>
<dbReference type="GO" id="GO:0004930">
    <property type="term" value="F:G protein-coupled receptor activity"/>
    <property type="evidence" value="ECO:0007669"/>
    <property type="project" value="InterPro"/>
</dbReference>
<evidence type="ECO:0000256" key="2">
    <source>
        <dbReference type="ARBA" id="ARBA00022692"/>
    </source>
</evidence>
<evidence type="ECO:0000313" key="9">
    <source>
        <dbReference type="EMBL" id="RMX35982.1"/>
    </source>
</evidence>
<dbReference type="PROSITE" id="PS50261">
    <property type="entry name" value="G_PROTEIN_RECEP_F2_4"/>
    <property type="match status" value="1"/>
</dbReference>
<dbReference type="Gene3D" id="4.10.410.20">
    <property type="match status" value="1"/>
</dbReference>
<organism evidence="9 10">
    <name type="scientific">Pocillopora damicornis</name>
    <name type="common">Cauliflower coral</name>
    <name type="synonym">Millepora damicornis</name>
    <dbReference type="NCBI Taxonomy" id="46731"/>
    <lineage>
        <taxon>Eukaryota</taxon>
        <taxon>Metazoa</taxon>
        <taxon>Cnidaria</taxon>
        <taxon>Anthozoa</taxon>
        <taxon>Hexacorallia</taxon>
        <taxon>Scleractinia</taxon>
        <taxon>Astrocoeniina</taxon>
        <taxon>Pocilloporidae</taxon>
        <taxon>Pocillopora</taxon>
    </lineage>
</organism>
<evidence type="ECO:0000259" key="7">
    <source>
        <dbReference type="PROSITE" id="PS50261"/>
    </source>
</evidence>
<dbReference type="EMBL" id="RCHS01004337">
    <property type="protein sequence ID" value="RMX35982.1"/>
    <property type="molecule type" value="Genomic_DNA"/>
</dbReference>
<dbReference type="PROSITE" id="PS00524">
    <property type="entry name" value="SMB_1"/>
    <property type="match status" value="1"/>
</dbReference>
<evidence type="ECO:0000256" key="4">
    <source>
        <dbReference type="ARBA" id="ARBA00023136"/>
    </source>
</evidence>
<dbReference type="Pfam" id="PF01033">
    <property type="entry name" value="Somatomedin_B"/>
    <property type="match status" value="1"/>
</dbReference>
<keyword evidence="3 6" id="KW-1133">Transmembrane helix</keyword>
<evidence type="ECO:0000256" key="1">
    <source>
        <dbReference type="ARBA" id="ARBA00004141"/>
    </source>
</evidence>
<reference evidence="9 10" key="1">
    <citation type="journal article" date="2018" name="Sci. Rep.">
        <title>Comparative analysis of the Pocillopora damicornis genome highlights role of immune system in coral evolution.</title>
        <authorList>
            <person name="Cunning R."/>
            <person name="Bay R.A."/>
            <person name="Gillette P."/>
            <person name="Baker A.C."/>
            <person name="Traylor-Knowles N."/>
        </authorList>
    </citation>
    <scope>NUCLEOTIDE SEQUENCE [LARGE SCALE GENOMIC DNA]</scope>
    <source>
        <strain evidence="9">RSMAS</strain>
        <tissue evidence="9">Whole animal</tissue>
    </source>
</reference>
<protein>
    <recommendedName>
        <fullName evidence="11">G-protein coupled receptors family 2 profile 2 domain-containing protein</fullName>
    </recommendedName>
</protein>
<dbReference type="InterPro" id="IPR053231">
    <property type="entry name" value="GPCR_LN-TM7"/>
</dbReference>
<feature type="transmembrane region" description="Helical" evidence="6">
    <location>
        <begin position="452"/>
        <end position="470"/>
    </location>
</feature>
<dbReference type="PRINTS" id="PR00249">
    <property type="entry name" value="GPCRSECRETIN"/>
</dbReference>
<dbReference type="PANTHER" id="PTHR45902">
    <property type="entry name" value="LATROPHILIN RECEPTOR-LIKE PROTEIN A"/>
    <property type="match status" value="1"/>
</dbReference>
<feature type="transmembrane region" description="Helical" evidence="6">
    <location>
        <begin position="482"/>
        <end position="506"/>
    </location>
</feature>
<dbReference type="SMART" id="SM00201">
    <property type="entry name" value="SO"/>
    <property type="match status" value="1"/>
</dbReference>
<evidence type="ECO:0008006" key="11">
    <source>
        <dbReference type="Google" id="ProtNLM"/>
    </source>
</evidence>
<keyword evidence="10" id="KW-1185">Reference proteome</keyword>
<feature type="transmembrane region" description="Helical" evidence="6">
    <location>
        <begin position="616"/>
        <end position="639"/>
    </location>
</feature>
<evidence type="ECO:0000313" key="10">
    <source>
        <dbReference type="Proteomes" id="UP000275408"/>
    </source>
</evidence>
<sequence length="728" mass="81117">MLVPLRSDHQDFVVNFKGETVSLKNLTKLLRLHNVTLPQEERYFAEVFKQKNNSEQSCAGRCYRDERGEANKCFCDEVCKTLGDCCVDFYSRCHQSASIIEVIQNQNVTCGDVISHGGQSFNEPPWSGIIMKSSCSLSGNPVGEDCKAVKKLNMTLMSELPVFGWKHNVTYRNIACARCNNEEKMTFWELQVKCGSGRLEFNGSDIKAVRTFVMDKINKCSWKYETSSNQTRHCVLHDTICAVNKQPWMSLVKDLCSSYSMPFSVDYQKAKVSYKNPHCALCDPEGHSEPATGQGPGIPWSIILDVSGNFRNPETPKTPQPTGATNEKFNVTAQMLHCTSNGSHCTITINGKTCKAFIPVKNQSAKINASLDKHHVMIQSEQFLDKKIAMDLNGSTVYVLCPDDKATNDSNQDFTVLIYITVIGTTLSIISLCFLLFIYLFFKELRNLPGKCLINICGALLCYQIIFFTVEKANEVDALCKAVAISLHFFILAAFSWMSIMAFNTANAFTVKAGNARRQSSNQRKTFIKYCILGWGLPVIVVGLFTVLDFTGSFHVGYGKSNYCWIFGNTAMIVAMVTPVSLALVFNITCLAKNLYGIHQLQKGASLAANNSKASLTLICIKLTTVMGLTWILGLAANWKQTEFLHYPSTVLNCMQGFFIALCFTTSKRVRGLLKERFYRGKGLKCAAEPQSNGIQDQSTVRDGDTSADFNRFSLASMSTEQLTKHHS</sequence>
<accession>A0A3M6T4V7</accession>
<dbReference type="GO" id="GO:0007166">
    <property type="term" value="P:cell surface receptor signaling pathway"/>
    <property type="evidence" value="ECO:0007669"/>
    <property type="project" value="InterPro"/>
</dbReference>
<feature type="transmembrane region" description="Helical" evidence="6">
    <location>
        <begin position="527"/>
        <end position="551"/>
    </location>
</feature>
<evidence type="ECO:0000256" key="6">
    <source>
        <dbReference type="SAM" id="Phobius"/>
    </source>
</evidence>
<feature type="transmembrane region" description="Helical" evidence="6">
    <location>
        <begin position="416"/>
        <end position="440"/>
    </location>
</feature>